<dbReference type="OrthoDB" id="581739at2759"/>
<dbReference type="Gene3D" id="2.100.10.30">
    <property type="entry name" value="Jacalin-like lectin domain"/>
    <property type="match status" value="1"/>
</dbReference>
<dbReference type="Proteomes" id="UP000326396">
    <property type="component" value="Linkage Group LG5"/>
</dbReference>
<dbReference type="SMART" id="SM00915">
    <property type="entry name" value="Jacalin"/>
    <property type="match status" value="1"/>
</dbReference>
<dbReference type="PROSITE" id="PS51752">
    <property type="entry name" value="JACALIN_LECTIN"/>
    <property type="match status" value="1"/>
</dbReference>
<dbReference type="PANTHER" id="PTHR47293">
    <property type="entry name" value="JACALIN-RELATED LECTIN 3"/>
    <property type="match status" value="1"/>
</dbReference>
<gene>
    <name evidence="4" type="ORF">E3N88_29594</name>
</gene>
<reference evidence="4 5" key="1">
    <citation type="submission" date="2019-05" db="EMBL/GenBank/DDBJ databases">
        <title>Mikania micrantha, genome provides insights into the molecular mechanism of rapid growth.</title>
        <authorList>
            <person name="Liu B."/>
        </authorList>
    </citation>
    <scope>NUCLEOTIDE SEQUENCE [LARGE SCALE GENOMIC DNA]</scope>
    <source>
        <strain evidence="4">NLD-2019</strain>
        <tissue evidence="4">Leaf</tissue>
    </source>
</reference>
<comment type="similarity">
    <text evidence="1">Belongs to the jacalin lectin family.</text>
</comment>
<feature type="domain" description="Jacalin-type lectin" evidence="3">
    <location>
        <begin position="1"/>
        <end position="149"/>
    </location>
</feature>
<dbReference type="InterPro" id="IPR036404">
    <property type="entry name" value="Jacalin-like_lectin_dom_sf"/>
</dbReference>
<name>A0A5N6MJ98_9ASTR</name>
<evidence type="ECO:0000313" key="4">
    <source>
        <dbReference type="EMBL" id="KAD3640371.1"/>
    </source>
</evidence>
<protein>
    <recommendedName>
        <fullName evidence="3">Jacalin-type lectin domain-containing protein</fullName>
    </recommendedName>
</protein>
<dbReference type="GO" id="GO:0030246">
    <property type="term" value="F:carbohydrate binding"/>
    <property type="evidence" value="ECO:0007669"/>
    <property type="project" value="UniProtKB-KW"/>
</dbReference>
<evidence type="ECO:0000313" key="5">
    <source>
        <dbReference type="Proteomes" id="UP000326396"/>
    </source>
</evidence>
<dbReference type="AlphaFoldDB" id="A0A5N6MJ98"/>
<dbReference type="PANTHER" id="PTHR47293:SF70">
    <property type="entry name" value="JACALIN-RELATED LECTIN 24-RELATED"/>
    <property type="match status" value="1"/>
</dbReference>
<keyword evidence="2" id="KW-0430">Lectin</keyword>
<evidence type="ECO:0000256" key="2">
    <source>
        <dbReference type="ARBA" id="ARBA00022734"/>
    </source>
</evidence>
<evidence type="ECO:0000259" key="3">
    <source>
        <dbReference type="PROSITE" id="PS51752"/>
    </source>
</evidence>
<keyword evidence="5" id="KW-1185">Reference proteome</keyword>
<dbReference type="SUPFAM" id="SSF51101">
    <property type="entry name" value="Mannose-binding lectins"/>
    <property type="match status" value="1"/>
</dbReference>
<comment type="caution">
    <text evidence="4">The sequence shown here is derived from an EMBL/GenBank/DDBJ whole genome shotgun (WGS) entry which is preliminary data.</text>
</comment>
<accession>A0A5N6MJ98</accession>
<organism evidence="4 5">
    <name type="scientific">Mikania micrantha</name>
    <name type="common">bitter vine</name>
    <dbReference type="NCBI Taxonomy" id="192012"/>
    <lineage>
        <taxon>Eukaryota</taxon>
        <taxon>Viridiplantae</taxon>
        <taxon>Streptophyta</taxon>
        <taxon>Embryophyta</taxon>
        <taxon>Tracheophyta</taxon>
        <taxon>Spermatophyta</taxon>
        <taxon>Magnoliopsida</taxon>
        <taxon>eudicotyledons</taxon>
        <taxon>Gunneridae</taxon>
        <taxon>Pentapetalae</taxon>
        <taxon>asterids</taxon>
        <taxon>campanulids</taxon>
        <taxon>Asterales</taxon>
        <taxon>Asteraceae</taxon>
        <taxon>Asteroideae</taxon>
        <taxon>Heliantheae alliance</taxon>
        <taxon>Eupatorieae</taxon>
        <taxon>Mikania</taxon>
    </lineage>
</organism>
<sequence length="171" mass="19542">MDNMFKMGPSEMQGEIWDEKGFSKIVDILVSHQQDCINSIKFTYDFNREIVHSQTHGQPNGLKFDMVEFDYHSEWLTSLSGEYKNGRLASITFGTNKKTYGPFGRTGSRSSSSGLYDEFEYKFNPLRFGGLHGSVCDGSVYAIGVYVKPYKIYTLEEYCDELLESLDDLNL</sequence>
<dbReference type="Pfam" id="PF01419">
    <property type="entry name" value="Jacalin"/>
    <property type="match status" value="1"/>
</dbReference>
<dbReference type="InterPro" id="IPR001229">
    <property type="entry name" value="Jacalin-like_lectin_dom"/>
</dbReference>
<evidence type="ECO:0000256" key="1">
    <source>
        <dbReference type="ARBA" id="ARBA00006568"/>
    </source>
</evidence>
<proteinExistence type="inferred from homology"/>
<dbReference type="EMBL" id="SZYD01000015">
    <property type="protein sequence ID" value="KAD3640371.1"/>
    <property type="molecule type" value="Genomic_DNA"/>
</dbReference>